<dbReference type="SMART" id="SM00225">
    <property type="entry name" value="BTB"/>
    <property type="match status" value="1"/>
</dbReference>
<sequence>MDQVMKKHEELGQTQAQPASGELTCSVHFVNPGLSPGSSSEDELGSVTKLVSKAEDLELEHVFKRQSADIAKNRSLFEFGHNFEDVRDWMSIEQPTKIPFKSVLRYMVENHLKTTVKIEINKMYFNCHLIVLQAYSKYFMELNPIPLVVTLPEEKVSQKAFMLVYKWMLSDKPSLERKNIIPVFVAATYLRVKDLLFHCWKYFDDRNCFNEASACVMYVESKNNLALDVVRNLMLTRIQKFLLTFVATSDFLEVPLKHLVYLLSSNEICVNSEVEILFIIVRWLGHDWQRRKSNVQSLINCIRFPSMPLWYLLCVRRVETHNLVRELLNSSNVDALINQSISQITSKMYEQKQEGFILDYDSITKNLQQSRCWIVDEACPYYHHICCPHTRDIDFKRFESYLTTLQQQPPDYWSKVELLDIKNPRKCKCMQ</sequence>
<gene>
    <name evidence="4" type="primary">LOC111601203</name>
</gene>
<name>A0A6J1M959_DROHY</name>
<evidence type="ECO:0000313" key="3">
    <source>
        <dbReference type="Proteomes" id="UP000504633"/>
    </source>
</evidence>
<dbReference type="Proteomes" id="UP000504633">
    <property type="component" value="Unplaced"/>
</dbReference>
<evidence type="ECO:0000313" key="4">
    <source>
        <dbReference type="RefSeq" id="XP_023173461.2"/>
    </source>
</evidence>
<dbReference type="Pfam" id="PF00651">
    <property type="entry name" value="BTB"/>
    <property type="match status" value="1"/>
</dbReference>
<feature type="domain" description="BTB" evidence="2">
    <location>
        <begin position="114"/>
        <end position="177"/>
    </location>
</feature>
<dbReference type="SUPFAM" id="SSF54695">
    <property type="entry name" value="POZ domain"/>
    <property type="match status" value="1"/>
</dbReference>
<dbReference type="Pfam" id="PF07707">
    <property type="entry name" value="BACK"/>
    <property type="match status" value="1"/>
</dbReference>
<dbReference type="GeneID" id="111601203"/>
<dbReference type="PANTHER" id="PTHR22667">
    <property type="entry name" value="AT01380P-RELATED"/>
    <property type="match status" value="1"/>
</dbReference>
<reference evidence="4" key="1">
    <citation type="submission" date="2025-08" db="UniProtKB">
        <authorList>
            <consortium name="RefSeq"/>
        </authorList>
    </citation>
    <scope>IDENTIFICATION</scope>
    <source>
        <strain evidence="4">15085-1641.00</strain>
        <tissue evidence="4">Whole body</tissue>
    </source>
</reference>
<dbReference type="InterPro" id="IPR000210">
    <property type="entry name" value="BTB/POZ_dom"/>
</dbReference>
<proteinExistence type="predicted"/>
<dbReference type="PROSITE" id="PS50097">
    <property type="entry name" value="BTB"/>
    <property type="match status" value="1"/>
</dbReference>
<feature type="compositionally biased region" description="Basic and acidic residues" evidence="1">
    <location>
        <begin position="1"/>
        <end position="11"/>
    </location>
</feature>
<dbReference type="OrthoDB" id="6350321at2759"/>
<dbReference type="Pfam" id="PF15881">
    <property type="entry name" value="DUF4734"/>
    <property type="match status" value="1"/>
</dbReference>
<keyword evidence="3" id="KW-1185">Reference proteome</keyword>
<evidence type="ECO:0000256" key="1">
    <source>
        <dbReference type="SAM" id="MobiDB-lite"/>
    </source>
</evidence>
<organism evidence="3 4">
    <name type="scientific">Drosophila hydei</name>
    <name type="common">Fruit fly</name>
    <dbReference type="NCBI Taxonomy" id="7224"/>
    <lineage>
        <taxon>Eukaryota</taxon>
        <taxon>Metazoa</taxon>
        <taxon>Ecdysozoa</taxon>
        <taxon>Arthropoda</taxon>
        <taxon>Hexapoda</taxon>
        <taxon>Insecta</taxon>
        <taxon>Pterygota</taxon>
        <taxon>Neoptera</taxon>
        <taxon>Endopterygota</taxon>
        <taxon>Diptera</taxon>
        <taxon>Brachycera</taxon>
        <taxon>Muscomorpha</taxon>
        <taxon>Ephydroidea</taxon>
        <taxon>Drosophilidae</taxon>
        <taxon>Drosophila</taxon>
    </lineage>
</organism>
<dbReference type="InterPro" id="IPR011705">
    <property type="entry name" value="BACK"/>
</dbReference>
<dbReference type="RefSeq" id="XP_023173461.2">
    <property type="nucleotide sequence ID" value="XM_023317693.2"/>
</dbReference>
<dbReference type="AlphaFoldDB" id="A0A6J1M959"/>
<dbReference type="SMART" id="SM00875">
    <property type="entry name" value="BACK"/>
    <property type="match status" value="1"/>
</dbReference>
<dbReference type="CDD" id="cd18186">
    <property type="entry name" value="BTB_POZ_ZBTB_KLHL-like"/>
    <property type="match status" value="1"/>
</dbReference>
<accession>A0A6J1M959</accession>
<dbReference type="Gene3D" id="1.25.40.420">
    <property type="match status" value="1"/>
</dbReference>
<dbReference type="KEGG" id="dhe:111601203"/>
<dbReference type="InterPro" id="IPR011333">
    <property type="entry name" value="SKP1/BTB/POZ_sf"/>
</dbReference>
<dbReference type="PANTHER" id="PTHR22667:SF0">
    <property type="entry name" value="AT01380P-RELATED"/>
    <property type="match status" value="1"/>
</dbReference>
<dbReference type="InterPro" id="IPR031750">
    <property type="entry name" value="DUF4734"/>
</dbReference>
<feature type="region of interest" description="Disordered" evidence="1">
    <location>
        <begin position="1"/>
        <end position="20"/>
    </location>
</feature>
<evidence type="ECO:0000259" key="2">
    <source>
        <dbReference type="PROSITE" id="PS50097"/>
    </source>
</evidence>
<dbReference type="Gene3D" id="3.30.710.10">
    <property type="entry name" value="Potassium Channel Kv1.1, Chain A"/>
    <property type="match status" value="1"/>
</dbReference>
<protein>
    <submittedName>
        <fullName evidence="4">Kelch-like protein 4 isoform X1</fullName>
    </submittedName>
</protein>